<keyword evidence="3 8" id="KW-1133">Transmembrane helix</keyword>
<organism evidence="11 13">
    <name type="scientific">Bursaphelenchus xylophilus</name>
    <name type="common">Pinewood nematode worm</name>
    <name type="synonym">Aphelenchoides xylophilus</name>
    <dbReference type="NCBI Taxonomy" id="6326"/>
    <lineage>
        <taxon>Eukaryota</taxon>
        <taxon>Metazoa</taxon>
        <taxon>Ecdysozoa</taxon>
        <taxon>Nematoda</taxon>
        <taxon>Chromadorea</taxon>
        <taxon>Rhabditida</taxon>
        <taxon>Tylenchina</taxon>
        <taxon>Tylenchomorpha</taxon>
        <taxon>Aphelenchoidea</taxon>
        <taxon>Aphelenchoididae</taxon>
        <taxon>Bursaphelenchus</taxon>
    </lineage>
</organism>
<dbReference type="AlphaFoldDB" id="A0A1I7RNB1"/>
<dbReference type="SMR" id="A0A1I7RNB1"/>
<feature type="transmembrane region" description="Helical" evidence="8">
    <location>
        <begin position="44"/>
        <end position="69"/>
    </location>
</feature>
<dbReference type="Proteomes" id="UP000095284">
    <property type="component" value="Unplaced"/>
</dbReference>
<evidence type="ECO:0000256" key="4">
    <source>
        <dbReference type="ARBA" id="ARBA00023040"/>
    </source>
</evidence>
<feature type="domain" description="G-protein coupled receptors family 1 profile" evidence="9">
    <location>
        <begin position="60"/>
        <end position="331"/>
    </location>
</feature>
<keyword evidence="5 8" id="KW-0472">Membrane</keyword>
<evidence type="ECO:0000256" key="5">
    <source>
        <dbReference type="ARBA" id="ARBA00023136"/>
    </source>
</evidence>
<accession>A0A1I7RNB1</accession>
<comment type="subcellular location">
    <subcellularLocation>
        <location evidence="1">Membrane</location>
        <topology evidence="1">Multi-pass membrane protein</topology>
    </subcellularLocation>
</comment>
<feature type="transmembrane region" description="Helical" evidence="8">
    <location>
        <begin position="81"/>
        <end position="105"/>
    </location>
</feature>
<evidence type="ECO:0000313" key="11">
    <source>
        <dbReference type="Proteomes" id="UP000095284"/>
    </source>
</evidence>
<name>A0A1I7RNB1_BURXY</name>
<dbReference type="PANTHER" id="PTHR24235">
    <property type="entry name" value="NEUROPEPTIDE Y RECEPTOR"/>
    <property type="match status" value="1"/>
</dbReference>
<dbReference type="GO" id="GO:0005886">
    <property type="term" value="C:plasma membrane"/>
    <property type="evidence" value="ECO:0007669"/>
    <property type="project" value="TreeGrafter"/>
</dbReference>
<feature type="transmembrane region" description="Helical" evidence="8">
    <location>
        <begin position="157"/>
        <end position="178"/>
    </location>
</feature>
<dbReference type="OrthoDB" id="9046662at2759"/>
<dbReference type="EMBL" id="CAJFCV020000005">
    <property type="protein sequence ID" value="CAG9123830.1"/>
    <property type="molecule type" value="Genomic_DNA"/>
</dbReference>
<protein>
    <submittedName>
        <fullName evidence="10">(pine wood nematode) hypothetical protein</fullName>
    </submittedName>
    <submittedName>
        <fullName evidence="13">G_PROTEIN_RECEP_F1_2 domain-containing protein</fullName>
    </submittedName>
</protein>
<dbReference type="InterPro" id="IPR017452">
    <property type="entry name" value="GPCR_Rhodpsn_7TM"/>
</dbReference>
<dbReference type="PRINTS" id="PR00237">
    <property type="entry name" value="GPCRRHODOPSN"/>
</dbReference>
<dbReference type="SUPFAM" id="SSF81321">
    <property type="entry name" value="Family A G protein-coupled receptor-like"/>
    <property type="match status" value="1"/>
</dbReference>
<evidence type="ECO:0000313" key="12">
    <source>
        <dbReference type="Proteomes" id="UP000659654"/>
    </source>
</evidence>
<gene>
    <name evidence="10" type="ORF">BXYJ_LOCUS12125</name>
</gene>
<dbReference type="Proteomes" id="UP000659654">
    <property type="component" value="Unassembled WGS sequence"/>
</dbReference>
<dbReference type="GO" id="GO:0008188">
    <property type="term" value="F:neuropeptide receptor activity"/>
    <property type="evidence" value="ECO:0007669"/>
    <property type="project" value="TreeGrafter"/>
</dbReference>
<keyword evidence="6" id="KW-0675">Receptor</keyword>
<dbReference type="Gene3D" id="1.20.1070.10">
    <property type="entry name" value="Rhodopsin 7-helix transmembrane proteins"/>
    <property type="match status" value="1"/>
</dbReference>
<dbReference type="Proteomes" id="UP000582659">
    <property type="component" value="Unassembled WGS sequence"/>
</dbReference>
<dbReference type="GO" id="GO:0042923">
    <property type="term" value="F:neuropeptide binding"/>
    <property type="evidence" value="ECO:0007669"/>
    <property type="project" value="TreeGrafter"/>
</dbReference>
<evidence type="ECO:0000256" key="3">
    <source>
        <dbReference type="ARBA" id="ARBA00022989"/>
    </source>
</evidence>
<dbReference type="InterPro" id="IPR000276">
    <property type="entry name" value="GPCR_Rhodpsn"/>
</dbReference>
<evidence type="ECO:0000313" key="10">
    <source>
        <dbReference type="EMBL" id="CAD5232034.1"/>
    </source>
</evidence>
<evidence type="ECO:0000259" key="9">
    <source>
        <dbReference type="PROSITE" id="PS50262"/>
    </source>
</evidence>
<dbReference type="eggNOG" id="KOG3656">
    <property type="taxonomic scope" value="Eukaryota"/>
</dbReference>
<dbReference type="GO" id="GO:0043005">
    <property type="term" value="C:neuron projection"/>
    <property type="evidence" value="ECO:0007669"/>
    <property type="project" value="TreeGrafter"/>
</dbReference>
<keyword evidence="7" id="KW-0807">Transducer</keyword>
<keyword evidence="2 8" id="KW-0812">Transmembrane</keyword>
<feature type="transmembrane region" description="Helical" evidence="8">
    <location>
        <begin position="271"/>
        <end position="291"/>
    </location>
</feature>
<keyword evidence="4" id="KW-0297">G-protein coupled receptor</keyword>
<evidence type="ECO:0000256" key="2">
    <source>
        <dbReference type="ARBA" id="ARBA00022692"/>
    </source>
</evidence>
<proteinExistence type="predicted"/>
<evidence type="ECO:0000313" key="13">
    <source>
        <dbReference type="WBParaSite" id="BXY_0219700.1"/>
    </source>
</evidence>
<evidence type="ECO:0000256" key="1">
    <source>
        <dbReference type="ARBA" id="ARBA00004141"/>
    </source>
</evidence>
<dbReference type="EMBL" id="CAJFDI010000005">
    <property type="protein sequence ID" value="CAD5232034.1"/>
    <property type="molecule type" value="Genomic_DNA"/>
</dbReference>
<reference evidence="10" key="2">
    <citation type="submission" date="2020-09" db="EMBL/GenBank/DDBJ databases">
        <authorList>
            <person name="Kikuchi T."/>
        </authorList>
    </citation>
    <scope>NUCLEOTIDE SEQUENCE</scope>
    <source>
        <strain evidence="10">Ka4C1</strain>
    </source>
</reference>
<dbReference type="PANTHER" id="PTHR24235:SF2">
    <property type="entry name" value="G-PROTEIN COUPLED RECEPTORS FAMILY 1 PROFILE DOMAIN-CONTAINING PROTEIN"/>
    <property type="match status" value="1"/>
</dbReference>
<sequence length="425" mass="47913">MGDPDVEDSRPDGFISLERDCIPLSDMIKAQGIDDLTSRLTVQALFGLVYLVLFVLGLVGNGGVFLAVLQNKRLRSARNIFLLNLILTDILLCLTGIPVTPWYALSKEWVFGSLMCRLMPLSNSCSVFVTSWSLTAIAIDKFMHIIDPTREQFSMKLAGMVTVLIWAVSTCANIPYLMSSELVDGAHFVPVNSTPFCGHFCEETNWKGEYRLFYGTTVMVFQFVIPLSIIMYCYSRIFAKVHKDMIIQNVQFCQSLTNSQRVDAEKRKKRVNYILIAMVATFILCWFPITIVNLVKDFQVEPAFMTAQPYLWPLIAHSVAMSIVVWNPLLFFWLTRKQKRSHLGGILHTSEIITSLTSRMQSIRSTAGDSVRLGSTRIRRRTPSEKCCSRNNSVQSRPLIVSQTDNGTTPTALLTKASSMENNML</sequence>
<feature type="transmembrane region" description="Helical" evidence="8">
    <location>
        <begin position="117"/>
        <end position="137"/>
    </location>
</feature>
<evidence type="ECO:0000256" key="7">
    <source>
        <dbReference type="ARBA" id="ARBA00023224"/>
    </source>
</evidence>
<dbReference type="WBParaSite" id="BXY_0219700.1">
    <property type="protein sequence ID" value="BXY_0219700.1"/>
    <property type="gene ID" value="BXY_0219700"/>
</dbReference>
<dbReference type="CDD" id="cd15203">
    <property type="entry name" value="7tmA_NPYR-like"/>
    <property type="match status" value="1"/>
</dbReference>
<evidence type="ECO:0000256" key="6">
    <source>
        <dbReference type="ARBA" id="ARBA00023170"/>
    </source>
</evidence>
<evidence type="ECO:0000256" key="8">
    <source>
        <dbReference type="SAM" id="Phobius"/>
    </source>
</evidence>
<feature type="transmembrane region" description="Helical" evidence="8">
    <location>
        <begin position="212"/>
        <end position="234"/>
    </location>
</feature>
<dbReference type="Pfam" id="PF00001">
    <property type="entry name" value="7tm_1"/>
    <property type="match status" value="1"/>
</dbReference>
<feature type="transmembrane region" description="Helical" evidence="8">
    <location>
        <begin position="311"/>
        <end position="334"/>
    </location>
</feature>
<keyword evidence="12" id="KW-1185">Reference proteome</keyword>
<dbReference type="PROSITE" id="PS50262">
    <property type="entry name" value="G_PROTEIN_RECEP_F1_2"/>
    <property type="match status" value="1"/>
</dbReference>
<reference evidence="13" key="1">
    <citation type="submission" date="2016-11" db="UniProtKB">
        <authorList>
            <consortium name="WormBaseParasite"/>
        </authorList>
    </citation>
    <scope>IDENTIFICATION</scope>
</reference>